<evidence type="ECO:0000256" key="2">
    <source>
        <dbReference type="ARBA" id="ARBA00022729"/>
    </source>
</evidence>
<comment type="similarity">
    <text evidence="1">Belongs to the bacterial solute-binding protein 3 family.</text>
</comment>
<proteinExistence type="inferred from homology"/>
<dbReference type="Gene3D" id="3.40.190.10">
    <property type="entry name" value="Periplasmic binding protein-like II"/>
    <property type="match status" value="2"/>
</dbReference>
<dbReference type="HOGENOM" id="CLU_080965_2_0_6"/>
<dbReference type="InterPro" id="IPR001638">
    <property type="entry name" value="Solute-binding_3/MltF_N"/>
</dbReference>
<dbReference type="SUPFAM" id="SSF53850">
    <property type="entry name" value="Periplasmic binding protein-like II"/>
    <property type="match status" value="1"/>
</dbReference>
<dbReference type="KEGG" id="svo:SVI_1319"/>
<organism evidence="4 5">
    <name type="scientific">Shewanella violacea (strain JCM 10179 / CIP 106290 / LMG 19151 / DSS12)</name>
    <dbReference type="NCBI Taxonomy" id="637905"/>
    <lineage>
        <taxon>Bacteria</taxon>
        <taxon>Pseudomonadati</taxon>
        <taxon>Pseudomonadota</taxon>
        <taxon>Gammaproteobacteria</taxon>
        <taxon>Alteromonadales</taxon>
        <taxon>Shewanellaceae</taxon>
        <taxon>Shewanella</taxon>
    </lineage>
</organism>
<dbReference type="PANTHER" id="PTHR35936:SF17">
    <property type="entry name" value="ARGININE-BINDING EXTRACELLULAR PROTEIN ARTP"/>
    <property type="match status" value="1"/>
</dbReference>
<sequence length="240" mass="27207">MSSSRVIPFLLMLIGIIANFSAATELHFVSIEKLVEQEVGRVIIPEIYNKLGIKITIAPMPGKRAQQMANSGAIDGEIMRIYSYGDETLNTIRIPTPYYYLETMAFIRQGSNVVIHSSEDLKKYRLAKVRGVKHTNKITLNMINVHDVDSTEQMMQFLNSGHVDVALTNTLDGVKIIEKLGLSNIRPIDKPLAVLDLYHYIHKKHEHLVPKVNVIIIQMKLNGEMRNLIKDAELYVIENL</sequence>
<feature type="domain" description="Solute-binding protein family 3/N-terminal" evidence="3">
    <location>
        <begin position="44"/>
        <end position="229"/>
    </location>
</feature>
<dbReference type="Pfam" id="PF00497">
    <property type="entry name" value="SBP_bac_3"/>
    <property type="match status" value="1"/>
</dbReference>
<dbReference type="STRING" id="637905.SVI_1319"/>
<keyword evidence="2" id="KW-0732">Signal</keyword>
<name>D4ZHZ1_SHEVD</name>
<reference evidence="5" key="1">
    <citation type="journal article" date="2010" name="Mol. Biosyst.">
        <title>Complete genome sequence and comparative analysis of Shewanella violacea, a psychrophilic and piezophilic bacterium from deep sea floor sediments.</title>
        <authorList>
            <person name="Aono E."/>
            <person name="Baba T."/>
            <person name="Ara T."/>
            <person name="Nishi T."/>
            <person name="Nakamichi T."/>
            <person name="Inamoto E."/>
            <person name="Toyonaga H."/>
            <person name="Hasegawa M."/>
            <person name="Takai Y."/>
            <person name="Okumura Y."/>
            <person name="Baba M."/>
            <person name="Tomita M."/>
            <person name="Kato C."/>
            <person name="Oshima T."/>
            <person name="Nakasone K."/>
            <person name="Mori H."/>
        </authorList>
    </citation>
    <scope>NUCLEOTIDE SEQUENCE [LARGE SCALE GENOMIC DNA]</scope>
    <source>
        <strain evidence="5">JCM 10179 / CIP 106290 / LMG 19151 / DSS12</strain>
    </source>
</reference>
<evidence type="ECO:0000259" key="3">
    <source>
        <dbReference type="Pfam" id="PF00497"/>
    </source>
</evidence>
<evidence type="ECO:0000256" key="1">
    <source>
        <dbReference type="ARBA" id="ARBA00010333"/>
    </source>
</evidence>
<keyword evidence="5" id="KW-1185">Reference proteome</keyword>
<dbReference type="OrthoDB" id="8255022at2"/>
<dbReference type="eggNOG" id="COG0834">
    <property type="taxonomic scope" value="Bacteria"/>
</dbReference>
<evidence type="ECO:0000313" key="5">
    <source>
        <dbReference type="Proteomes" id="UP000002350"/>
    </source>
</evidence>
<dbReference type="AlphaFoldDB" id="D4ZHZ1"/>
<accession>D4ZHZ1</accession>
<dbReference type="PANTHER" id="PTHR35936">
    <property type="entry name" value="MEMBRANE-BOUND LYTIC MUREIN TRANSGLYCOSYLASE F"/>
    <property type="match status" value="1"/>
</dbReference>
<protein>
    <recommendedName>
        <fullName evidence="3">Solute-binding protein family 3/N-terminal domain-containing protein</fullName>
    </recommendedName>
</protein>
<evidence type="ECO:0000313" key="4">
    <source>
        <dbReference type="EMBL" id="BAJ01290.1"/>
    </source>
</evidence>
<dbReference type="RefSeq" id="WP_013050601.1">
    <property type="nucleotide sequence ID" value="NC_014012.1"/>
</dbReference>
<gene>
    <name evidence="4" type="ordered locus">SVI_1319</name>
</gene>
<dbReference type="EMBL" id="AP011177">
    <property type="protein sequence ID" value="BAJ01290.1"/>
    <property type="molecule type" value="Genomic_DNA"/>
</dbReference>
<dbReference type="Proteomes" id="UP000002350">
    <property type="component" value="Chromosome"/>
</dbReference>